<dbReference type="AlphaFoldDB" id="A0A3M7R3V2"/>
<dbReference type="SUPFAM" id="SSF48371">
    <property type="entry name" value="ARM repeat"/>
    <property type="match status" value="1"/>
</dbReference>
<dbReference type="EMBL" id="REGN01004268">
    <property type="protein sequence ID" value="RNA18287.1"/>
    <property type="molecule type" value="Genomic_DNA"/>
</dbReference>
<accession>A0A3M7R3V2</accession>
<comment type="caution">
    <text evidence="2">The sequence shown here is derived from an EMBL/GenBank/DDBJ whole genome shotgun (WGS) entry which is preliminary data.</text>
</comment>
<feature type="region of interest" description="Disordered" evidence="1">
    <location>
        <begin position="488"/>
        <end position="507"/>
    </location>
</feature>
<reference evidence="2 3" key="1">
    <citation type="journal article" date="2018" name="Sci. Rep.">
        <title>Genomic signatures of local adaptation to the degree of environmental predictability in rotifers.</title>
        <authorList>
            <person name="Franch-Gras L."/>
            <person name="Hahn C."/>
            <person name="Garcia-Roger E.M."/>
            <person name="Carmona M.J."/>
            <person name="Serra M."/>
            <person name="Gomez A."/>
        </authorList>
    </citation>
    <scope>NUCLEOTIDE SEQUENCE [LARGE SCALE GENOMIC DNA]</scope>
    <source>
        <strain evidence="2">HYR1</strain>
    </source>
</reference>
<protein>
    <submittedName>
        <fullName evidence="2">Uncharacterized protein</fullName>
    </submittedName>
</protein>
<evidence type="ECO:0000313" key="3">
    <source>
        <dbReference type="Proteomes" id="UP000276133"/>
    </source>
</evidence>
<evidence type="ECO:0000256" key="1">
    <source>
        <dbReference type="SAM" id="MobiDB-lite"/>
    </source>
</evidence>
<evidence type="ECO:0000313" key="2">
    <source>
        <dbReference type="EMBL" id="RNA18287.1"/>
    </source>
</evidence>
<gene>
    <name evidence="2" type="ORF">BpHYR1_053101</name>
</gene>
<proteinExistence type="predicted"/>
<organism evidence="2 3">
    <name type="scientific">Brachionus plicatilis</name>
    <name type="common">Marine rotifer</name>
    <name type="synonym">Brachionus muelleri</name>
    <dbReference type="NCBI Taxonomy" id="10195"/>
    <lineage>
        <taxon>Eukaryota</taxon>
        <taxon>Metazoa</taxon>
        <taxon>Spiralia</taxon>
        <taxon>Gnathifera</taxon>
        <taxon>Rotifera</taxon>
        <taxon>Eurotatoria</taxon>
        <taxon>Monogononta</taxon>
        <taxon>Pseudotrocha</taxon>
        <taxon>Ploima</taxon>
        <taxon>Brachionidae</taxon>
        <taxon>Brachionus</taxon>
    </lineage>
</organism>
<dbReference type="InterPro" id="IPR016024">
    <property type="entry name" value="ARM-type_fold"/>
</dbReference>
<keyword evidence="3" id="KW-1185">Reference proteome</keyword>
<dbReference type="OrthoDB" id="10512985at2759"/>
<feature type="compositionally biased region" description="Low complexity" evidence="1">
    <location>
        <begin position="488"/>
        <end position="501"/>
    </location>
</feature>
<sequence>MDLTIKIEDMNHASKNPHNIENYMNQKIDKILSLASIYNTRNLELNSRIILNLTKCTESMSTLTQNSCKSLQNVLSGIIFEEWYEIFELSQASTLNYDEFSLEIFNRRLVSRRFAQEAFMNIANAKMDPKSKSAFQIILIISNLSETIVSRYIQNLDIKTNLNILHLIKDTLDKIEPSVFTELGGLAAIIELIEVIWIFNFKKVDFFIQLTSIGIKILNSLIKNSNISINHRWFLSALKKCLSNPLLVYDTTILLNTLSKTESRILKDSDFSEIYVDLFSNNRLDLVTIRTILIMLHNLSLFYPNKIKICEKLKLKNLTNLFSKSNEKLDDVLLKLLKSLSNQLEASMALELFKNLSDTLLKSSNMVLVSATCEVIWLLVSRIDKSGCEELISLDIDSKFKSLINSTNEFISSCCLAIVKNLYSIGEYRAEPEANADFLSSPSRLSMSSSLLSTSSSGSNCIILTNRHKKHAIEEEKELFKQLNLPSDSSESISSAESSSSNDTYYLNDSDRSLEDIQKEIKIQVEQIKCKSIIKTDSNNVTKHVTFNMDYNDEILIEIDASSTESLSRQQELINLNYKPESLVYLNFLNRSRRYQEKRGPINSPSCKSISPVRDQKFLKITKLNNLG</sequence>
<dbReference type="Proteomes" id="UP000276133">
    <property type="component" value="Unassembled WGS sequence"/>
</dbReference>
<name>A0A3M7R3V2_BRAPC</name>